<name>A0A2G9Q0L7_AQUCT</name>
<sequence>MTAARSDGGLSFPDLTKYYQATQLRTLASWFTQRSYNKWTEIEKLWMAPVHPNHMLWNAEVKVGSTQLLGPMLHLSTLWRKLSRLYKLRSESSLLTSFLYNLRLPAGLTHQMSYPWATRNLFHFGHLVHPCTRRLLSFTELQKKFDLPRQVFYGYLQIRHYAQSIAPNLQFSAPSPFEGLMLEGSTRRGLISDIYRILNSYNFTDHSKHPYMTRWERFLGEEIPESTWKTIWTQAAKSSLCTLYKENAYKVLFFWYMTP</sequence>
<protein>
    <submittedName>
        <fullName evidence="1">Uncharacterized protein</fullName>
    </submittedName>
</protein>
<reference evidence="2" key="1">
    <citation type="journal article" date="2017" name="Nat. Commun.">
        <title>The North American bullfrog draft genome provides insight into hormonal regulation of long noncoding RNA.</title>
        <authorList>
            <person name="Hammond S.A."/>
            <person name="Warren R.L."/>
            <person name="Vandervalk B.P."/>
            <person name="Kucuk E."/>
            <person name="Khan H."/>
            <person name="Gibb E.A."/>
            <person name="Pandoh P."/>
            <person name="Kirk H."/>
            <person name="Zhao Y."/>
            <person name="Jones M."/>
            <person name="Mungall A.J."/>
            <person name="Coope R."/>
            <person name="Pleasance S."/>
            <person name="Moore R.A."/>
            <person name="Holt R.A."/>
            <person name="Round J.M."/>
            <person name="Ohora S."/>
            <person name="Walle B.V."/>
            <person name="Veldhoen N."/>
            <person name="Helbing C.C."/>
            <person name="Birol I."/>
        </authorList>
    </citation>
    <scope>NUCLEOTIDE SEQUENCE [LARGE SCALE GENOMIC DNA]</scope>
</reference>
<proteinExistence type="predicted"/>
<dbReference type="OrthoDB" id="9909359at2759"/>
<dbReference type="Proteomes" id="UP000228934">
    <property type="component" value="Unassembled WGS sequence"/>
</dbReference>
<feature type="non-terminal residue" evidence="1">
    <location>
        <position position="259"/>
    </location>
</feature>
<evidence type="ECO:0000313" key="1">
    <source>
        <dbReference type="EMBL" id="PIO09146.1"/>
    </source>
</evidence>
<keyword evidence="2" id="KW-1185">Reference proteome</keyword>
<gene>
    <name evidence="1" type="ORF">AB205_0071860</name>
</gene>
<accession>A0A2G9Q0L7</accession>
<evidence type="ECO:0000313" key="2">
    <source>
        <dbReference type="Proteomes" id="UP000228934"/>
    </source>
</evidence>
<organism evidence="1 2">
    <name type="scientific">Aquarana catesbeiana</name>
    <name type="common">American bullfrog</name>
    <name type="synonym">Rana catesbeiana</name>
    <dbReference type="NCBI Taxonomy" id="8400"/>
    <lineage>
        <taxon>Eukaryota</taxon>
        <taxon>Metazoa</taxon>
        <taxon>Chordata</taxon>
        <taxon>Craniata</taxon>
        <taxon>Vertebrata</taxon>
        <taxon>Euteleostomi</taxon>
        <taxon>Amphibia</taxon>
        <taxon>Batrachia</taxon>
        <taxon>Anura</taxon>
        <taxon>Neobatrachia</taxon>
        <taxon>Ranoidea</taxon>
        <taxon>Ranidae</taxon>
        <taxon>Aquarana</taxon>
    </lineage>
</organism>
<dbReference type="EMBL" id="KZ059380">
    <property type="protein sequence ID" value="PIO09146.1"/>
    <property type="molecule type" value="Genomic_DNA"/>
</dbReference>
<dbReference type="AlphaFoldDB" id="A0A2G9Q0L7"/>